<dbReference type="eggNOG" id="ENOG502S76P">
    <property type="taxonomic scope" value="Eukaryota"/>
</dbReference>
<name>A0A067G704_CITSI</name>
<feature type="region of interest" description="Disordered" evidence="1">
    <location>
        <begin position="67"/>
        <end position="97"/>
    </location>
</feature>
<dbReference type="PANTHER" id="PTHR35101">
    <property type="entry name" value="OS02G0162600 PROTEIN"/>
    <property type="match status" value="1"/>
</dbReference>
<dbReference type="PaxDb" id="2711-XP_006468059.1"/>
<proteinExistence type="predicted"/>
<sequence>MLIQNQKSTFPSSVLCHKLLSLIVLKLNQKKKKMANSRITRFVMEVAPPQFVSVMRHRTAKMLDTISEEEKDANASDARASTPRTFSSSCVSTTSSSASASAVVAGSKNFLRGVQIQRSFSIFEN</sequence>
<accession>A0A067G704</accession>
<dbReference type="SMR" id="A0A067G704"/>
<evidence type="ECO:0000256" key="1">
    <source>
        <dbReference type="SAM" id="MobiDB-lite"/>
    </source>
</evidence>
<evidence type="ECO:0000313" key="3">
    <source>
        <dbReference type="Proteomes" id="UP000027120"/>
    </source>
</evidence>
<organism evidence="2 3">
    <name type="scientific">Citrus sinensis</name>
    <name type="common">Sweet orange</name>
    <name type="synonym">Citrus aurantium var. sinensis</name>
    <dbReference type="NCBI Taxonomy" id="2711"/>
    <lineage>
        <taxon>Eukaryota</taxon>
        <taxon>Viridiplantae</taxon>
        <taxon>Streptophyta</taxon>
        <taxon>Embryophyta</taxon>
        <taxon>Tracheophyta</taxon>
        <taxon>Spermatophyta</taxon>
        <taxon>Magnoliopsida</taxon>
        <taxon>eudicotyledons</taxon>
        <taxon>Gunneridae</taxon>
        <taxon>Pentapetalae</taxon>
        <taxon>rosids</taxon>
        <taxon>malvids</taxon>
        <taxon>Sapindales</taxon>
        <taxon>Rutaceae</taxon>
        <taxon>Aurantioideae</taxon>
        <taxon>Citrus</taxon>
    </lineage>
</organism>
<evidence type="ECO:0000313" key="2">
    <source>
        <dbReference type="EMBL" id="KDO75408.1"/>
    </source>
</evidence>
<feature type="compositionally biased region" description="Low complexity" evidence="1">
    <location>
        <begin position="85"/>
        <end position="97"/>
    </location>
</feature>
<gene>
    <name evidence="2" type="ORF">CISIN_1g033212mg</name>
</gene>
<dbReference type="PANTHER" id="PTHR35101:SF12">
    <property type="entry name" value="OS02G0162600 PROTEIN"/>
    <property type="match status" value="1"/>
</dbReference>
<keyword evidence="3" id="KW-1185">Reference proteome</keyword>
<dbReference type="AlphaFoldDB" id="A0A067G704"/>
<protein>
    <submittedName>
        <fullName evidence="2">Uncharacterized protein</fullName>
    </submittedName>
</protein>
<reference evidence="2 3" key="1">
    <citation type="submission" date="2014-04" db="EMBL/GenBank/DDBJ databases">
        <authorList>
            <consortium name="International Citrus Genome Consortium"/>
            <person name="Gmitter F."/>
            <person name="Chen C."/>
            <person name="Farmerie W."/>
            <person name="Harkins T."/>
            <person name="Desany B."/>
            <person name="Mohiuddin M."/>
            <person name="Kodira C."/>
            <person name="Borodovsky M."/>
            <person name="Lomsadze A."/>
            <person name="Burns P."/>
            <person name="Jenkins J."/>
            <person name="Prochnik S."/>
            <person name="Shu S."/>
            <person name="Chapman J."/>
            <person name="Pitluck S."/>
            <person name="Schmutz J."/>
            <person name="Rokhsar D."/>
        </authorList>
    </citation>
    <scope>NUCLEOTIDE SEQUENCE</scope>
</reference>
<dbReference type="Proteomes" id="UP000027120">
    <property type="component" value="Unassembled WGS sequence"/>
</dbReference>
<dbReference type="EMBL" id="KK784882">
    <property type="protein sequence ID" value="KDO75408.1"/>
    <property type="molecule type" value="Genomic_DNA"/>
</dbReference>